<feature type="domain" description="C2H2-type" evidence="3">
    <location>
        <begin position="440"/>
        <end position="467"/>
    </location>
</feature>
<proteinExistence type="predicted"/>
<keyword evidence="1" id="KW-0479">Metal-binding</keyword>
<dbReference type="Pfam" id="PF00096">
    <property type="entry name" value="zf-C2H2"/>
    <property type="match status" value="1"/>
</dbReference>
<evidence type="ECO:0000313" key="4">
    <source>
        <dbReference type="EMBL" id="KIL61523.1"/>
    </source>
</evidence>
<dbReference type="InParanoid" id="A0A0C2WYR8"/>
<feature type="compositionally biased region" description="Acidic residues" evidence="2">
    <location>
        <begin position="244"/>
        <end position="256"/>
    </location>
</feature>
<evidence type="ECO:0000256" key="2">
    <source>
        <dbReference type="SAM" id="MobiDB-lite"/>
    </source>
</evidence>
<feature type="compositionally biased region" description="Basic and acidic residues" evidence="2">
    <location>
        <begin position="285"/>
        <end position="294"/>
    </location>
</feature>
<accession>A0A0C2WYR8</accession>
<dbReference type="HOGENOM" id="CLU_585213_0_0_1"/>
<evidence type="ECO:0000259" key="3">
    <source>
        <dbReference type="PROSITE" id="PS50157"/>
    </source>
</evidence>
<dbReference type="Proteomes" id="UP000054549">
    <property type="component" value="Unassembled WGS sequence"/>
</dbReference>
<dbReference type="STRING" id="946122.A0A0C2WYR8"/>
<dbReference type="InterPro" id="IPR013087">
    <property type="entry name" value="Znf_C2H2_type"/>
</dbReference>
<feature type="compositionally biased region" description="Acidic residues" evidence="2">
    <location>
        <begin position="178"/>
        <end position="195"/>
    </location>
</feature>
<feature type="region of interest" description="Disordered" evidence="2">
    <location>
        <begin position="177"/>
        <end position="196"/>
    </location>
</feature>
<evidence type="ECO:0000256" key="1">
    <source>
        <dbReference type="PROSITE-ProRule" id="PRU00042"/>
    </source>
</evidence>
<keyword evidence="1" id="KW-0862">Zinc</keyword>
<feature type="domain" description="C2H2-type" evidence="3">
    <location>
        <begin position="410"/>
        <end position="440"/>
    </location>
</feature>
<dbReference type="Gene3D" id="3.30.160.60">
    <property type="entry name" value="Classic Zinc Finger"/>
    <property type="match status" value="1"/>
</dbReference>
<name>A0A0C2WYR8_AMAMK</name>
<dbReference type="InterPro" id="IPR036236">
    <property type="entry name" value="Znf_C2H2_sf"/>
</dbReference>
<feature type="region of interest" description="Disordered" evidence="2">
    <location>
        <begin position="207"/>
        <end position="311"/>
    </location>
</feature>
<sequence length="467" mass="52510">MSTTSYIDHFYLNYCSGEDMDTADDYSVAMLDMANSDFRDEYTNSLPKNDQFFFYQDADATIYDARFLEKITLNFPQYKHIIDTIGPHDHKKIKETYNSILDYHRRQQATKIAQDRHRHALKERRPRERIISVFEGSYDERTMNEEDDDDANVYGEDACVFSDDEQDMVDPAAMDTCDQSEELDEASEEDGEDPDYIDKSYQRWLRTSVRPGQSHKSACSGKTKPRASRASSSPYVEQSSPPTPDDDDASDDDDNDVPALIPDAASSPELQYIATPIASPTPRVRNAEPKDKLSELPGLPGSHAEKNFAGAGKSKVTSAGYFVTSDDLIVASWGSENGNIFEFVVMDYEELDTEGDRNESSGAPNITAEELSMADQEVSVDSNTLRQVLLDEVQESEQENTNKGDGKERPKCTDCGITFARTSDLRRHRNTAKKHTEPAFPCLKCNKAFTRSDVLAQHRCAGNSQED</sequence>
<organism evidence="4 5">
    <name type="scientific">Amanita muscaria (strain Koide BX008)</name>
    <dbReference type="NCBI Taxonomy" id="946122"/>
    <lineage>
        <taxon>Eukaryota</taxon>
        <taxon>Fungi</taxon>
        <taxon>Dikarya</taxon>
        <taxon>Basidiomycota</taxon>
        <taxon>Agaricomycotina</taxon>
        <taxon>Agaricomycetes</taxon>
        <taxon>Agaricomycetidae</taxon>
        <taxon>Agaricales</taxon>
        <taxon>Pluteineae</taxon>
        <taxon>Amanitaceae</taxon>
        <taxon>Amanita</taxon>
    </lineage>
</organism>
<dbReference type="EMBL" id="KN818283">
    <property type="protein sequence ID" value="KIL61523.1"/>
    <property type="molecule type" value="Genomic_DNA"/>
</dbReference>
<gene>
    <name evidence="4" type="ORF">M378DRAFT_13449</name>
</gene>
<evidence type="ECO:0000313" key="5">
    <source>
        <dbReference type="Proteomes" id="UP000054549"/>
    </source>
</evidence>
<feature type="compositionally biased region" description="Polar residues" evidence="2">
    <location>
        <begin position="229"/>
        <end position="238"/>
    </location>
</feature>
<keyword evidence="5" id="KW-1185">Reference proteome</keyword>
<dbReference type="PROSITE" id="PS50157">
    <property type="entry name" value="ZINC_FINGER_C2H2_2"/>
    <property type="match status" value="2"/>
</dbReference>
<dbReference type="GO" id="GO:0008270">
    <property type="term" value="F:zinc ion binding"/>
    <property type="evidence" value="ECO:0007669"/>
    <property type="project" value="UniProtKB-KW"/>
</dbReference>
<protein>
    <recommendedName>
        <fullName evidence="3">C2H2-type domain-containing protein</fullName>
    </recommendedName>
</protein>
<reference evidence="4 5" key="1">
    <citation type="submission" date="2014-04" db="EMBL/GenBank/DDBJ databases">
        <title>Evolutionary Origins and Diversification of the Mycorrhizal Mutualists.</title>
        <authorList>
            <consortium name="DOE Joint Genome Institute"/>
            <consortium name="Mycorrhizal Genomics Consortium"/>
            <person name="Kohler A."/>
            <person name="Kuo A."/>
            <person name="Nagy L.G."/>
            <person name="Floudas D."/>
            <person name="Copeland A."/>
            <person name="Barry K.W."/>
            <person name="Cichocki N."/>
            <person name="Veneault-Fourrey C."/>
            <person name="LaButti K."/>
            <person name="Lindquist E.A."/>
            <person name="Lipzen A."/>
            <person name="Lundell T."/>
            <person name="Morin E."/>
            <person name="Murat C."/>
            <person name="Riley R."/>
            <person name="Ohm R."/>
            <person name="Sun H."/>
            <person name="Tunlid A."/>
            <person name="Henrissat B."/>
            <person name="Grigoriev I.V."/>
            <person name="Hibbett D.S."/>
            <person name="Martin F."/>
        </authorList>
    </citation>
    <scope>NUCLEOTIDE SEQUENCE [LARGE SCALE GENOMIC DNA]</scope>
    <source>
        <strain evidence="4 5">Koide BX008</strain>
    </source>
</reference>
<keyword evidence="1" id="KW-0863">Zinc-finger</keyword>
<dbReference type="AlphaFoldDB" id="A0A0C2WYR8"/>
<dbReference type="OrthoDB" id="3061653at2759"/>
<dbReference type="SUPFAM" id="SSF57667">
    <property type="entry name" value="beta-beta-alpha zinc fingers"/>
    <property type="match status" value="1"/>
</dbReference>